<gene>
    <name evidence="2" type="ORF">MYCFIDRAFT_85333</name>
</gene>
<organism evidence="2 3">
    <name type="scientific">Pseudocercospora fijiensis (strain CIRAD86)</name>
    <name type="common">Black leaf streak disease fungus</name>
    <name type="synonym">Mycosphaerella fijiensis</name>
    <dbReference type="NCBI Taxonomy" id="383855"/>
    <lineage>
        <taxon>Eukaryota</taxon>
        <taxon>Fungi</taxon>
        <taxon>Dikarya</taxon>
        <taxon>Ascomycota</taxon>
        <taxon>Pezizomycotina</taxon>
        <taxon>Dothideomycetes</taxon>
        <taxon>Dothideomycetidae</taxon>
        <taxon>Mycosphaerellales</taxon>
        <taxon>Mycosphaerellaceae</taxon>
        <taxon>Pseudocercospora</taxon>
    </lineage>
</organism>
<dbReference type="GeneID" id="19342333"/>
<evidence type="ECO:0000313" key="2">
    <source>
        <dbReference type="EMBL" id="EME76930.1"/>
    </source>
</evidence>
<name>M2YGK2_PSEFD</name>
<evidence type="ECO:0000313" key="3">
    <source>
        <dbReference type="Proteomes" id="UP000016932"/>
    </source>
</evidence>
<feature type="region of interest" description="Disordered" evidence="1">
    <location>
        <begin position="1"/>
        <end position="64"/>
    </location>
</feature>
<dbReference type="RefSeq" id="XP_007932560.1">
    <property type="nucleotide sequence ID" value="XM_007934369.1"/>
</dbReference>
<accession>M2YGK2</accession>
<proteinExistence type="predicted"/>
<sequence length="227" mass="25620">MVNRTRASSSNTGDSSQTGPFDSSASSNAAPPYQINARQDADTEDDRSQATEPPPPYRAKEAVFKPEPPKNYTYGYDVYWMTMGKHMLSGKIRLAVVLRNMPSSRPVWTIDMTPAVNLKKEPHLRIYRHAFGDPSESARTHVCEFTLHHRTSNTVDMKFPWATLEGWDPQATPWTSAAGTLGGMDELMWEYGYKDPLHRDDKSYIIRCTAHAGKTEVCRFNGIEDDD</sequence>
<dbReference type="VEuPathDB" id="FungiDB:MYCFIDRAFT_85333"/>
<evidence type="ECO:0000256" key="1">
    <source>
        <dbReference type="SAM" id="MobiDB-lite"/>
    </source>
</evidence>
<dbReference type="EMBL" id="KB446573">
    <property type="protein sequence ID" value="EME76930.1"/>
    <property type="molecule type" value="Genomic_DNA"/>
</dbReference>
<dbReference type="OrthoDB" id="3647801at2759"/>
<dbReference type="Proteomes" id="UP000016932">
    <property type="component" value="Unassembled WGS sequence"/>
</dbReference>
<dbReference type="KEGG" id="pfj:MYCFIDRAFT_85333"/>
<feature type="compositionally biased region" description="Polar residues" evidence="1">
    <location>
        <begin position="1"/>
        <end position="29"/>
    </location>
</feature>
<dbReference type="HOGENOM" id="CLU_1220149_0_0_1"/>
<protein>
    <submittedName>
        <fullName evidence="2">Uncharacterized protein</fullName>
    </submittedName>
</protein>
<reference evidence="2 3" key="1">
    <citation type="journal article" date="2012" name="PLoS Pathog.">
        <title>Diverse lifestyles and strategies of plant pathogenesis encoded in the genomes of eighteen Dothideomycetes fungi.</title>
        <authorList>
            <person name="Ohm R.A."/>
            <person name="Feau N."/>
            <person name="Henrissat B."/>
            <person name="Schoch C.L."/>
            <person name="Horwitz B.A."/>
            <person name="Barry K.W."/>
            <person name="Condon B.J."/>
            <person name="Copeland A.C."/>
            <person name="Dhillon B."/>
            <person name="Glaser F."/>
            <person name="Hesse C.N."/>
            <person name="Kosti I."/>
            <person name="LaButti K."/>
            <person name="Lindquist E.A."/>
            <person name="Lucas S."/>
            <person name="Salamov A.A."/>
            <person name="Bradshaw R.E."/>
            <person name="Ciuffetti L."/>
            <person name="Hamelin R.C."/>
            <person name="Kema G.H.J."/>
            <person name="Lawrence C."/>
            <person name="Scott J.A."/>
            <person name="Spatafora J.W."/>
            <person name="Turgeon B.G."/>
            <person name="de Wit P.J.G.M."/>
            <person name="Zhong S."/>
            <person name="Goodwin S.B."/>
            <person name="Grigoriev I.V."/>
        </authorList>
    </citation>
    <scope>NUCLEOTIDE SEQUENCE [LARGE SCALE GENOMIC DNA]</scope>
    <source>
        <strain evidence="2 3">CIRAD86</strain>
    </source>
</reference>
<dbReference type="AlphaFoldDB" id="M2YGK2"/>
<keyword evidence="3" id="KW-1185">Reference proteome</keyword>